<keyword evidence="3" id="KW-1015">Disulfide bond</keyword>
<dbReference type="AlphaFoldDB" id="A0A2Z5VKK5"/>
<dbReference type="EMBL" id="LC337666">
    <property type="protein sequence ID" value="BBB37587.1"/>
    <property type="molecule type" value="mRNA"/>
</dbReference>
<reference evidence="7" key="1">
    <citation type="journal article" date="2019" name="Eur. J. Phycol.">
        <title>Effects of light and hydrogen peroxide on gene expression of newly identified antioxidant enzymes in the harmful algal bloom species Chattonella marina.</title>
        <authorList>
            <person name="Mukai K."/>
            <person name="Shimasaki Y."/>
            <person name="Qiu X."/>
            <person name="Kato-Unoki Y."/>
            <person name="Chen K."/>
            <person name="Khanam M.R.M."/>
            <person name="Oshima Y."/>
        </authorList>
    </citation>
    <scope>NUCLEOTIDE SEQUENCE</scope>
    <source>
        <strain evidence="7">NIES-1</strain>
    </source>
</reference>
<dbReference type="GO" id="GO:0005737">
    <property type="term" value="C:cytoplasm"/>
    <property type="evidence" value="ECO:0007669"/>
    <property type="project" value="TreeGrafter"/>
</dbReference>
<keyword evidence="1" id="KW-0813">Transport</keyword>
<dbReference type="NCBIfam" id="TIGR01068">
    <property type="entry name" value="thioredoxin"/>
    <property type="match status" value="1"/>
</dbReference>
<dbReference type="InterPro" id="IPR013766">
    <property type="entry name" value="Thioredoxin_domain"/>
</dbReference>
<evidence type="ECO:0000256" key="4">
    <source>
        <dbReference type="ARBA" id="ARBA00023284"/>
    </source>
</evidence>
<feature type="domain" description="Thioredoxin" evidence="6">
    <location>
        <begin position="30"/>
        <end position="159"/>
    </location>
</feature>
<keyword evidence="2" id="KW-0249">Electron transport</keyword>
<organism evidence="7">
    <name type="scientific">Chattonella marina var. antiqua</name>
    <name type="common">Red tide flagellate</name>
    <name type="synonym">Chattonella antiqua</name>
    <dbReference type="NCBI Taxonomy" id="859642"/>
    <lineage>
        <taxon>Eukaryota</taxon>
        <taxon>Sar</taxon>
        <taxon>Stramenopiles</taxon>
        <taxon>Ochrophyta</taxon>
        <taxon>Raphidophyceae</taxon>
        <taxon>Chattonellales</taxon>
        <taxon>Chattonellaceae</taxon>
        <taxon>Chattonella</taxon>
    </lineage>
</organism>
<dbReference type="SUPFAM" id="SSF52833">
    <property type="entry name" value="Thioredoxin-like"/>
    <property type="match status" value="1"/>
</dbReference>
<evidence type="ECO:0000256" key="5">
    <source>
        <dbReference type="SAM" id="SignalP"/>
    </source>
</evidence>
<dbReference type="Gene3D" id="3.40.30.10">
    <property type="entry name" value="Glutaredoxin"/>
    <property type="match status" value="1"/>
</dbReference>
<evidence type="ECO:0000256" key="1">
    <source>
        <dbReference type="ARBA" id="ARBA00022448"/>
    </source>
</evidence>
<feature type="chain" id="PRO_5016388269" evidence="5">
    <location>
        <begin position="21"/>
        <end position="164"/>
    </location>
</feature>
<protein>
    <submittedName>
        <fullName evidence="7">Thioredoxin</fullName>
    </submittedName>
</protein>
<keyword evidence="5" id="KW-0732">Signal</keyword>
<dbReference type="PROSITE" id="PS51352">
    <property type="entry name" value="THIOREDOXIN_2"/>
    <property type="match status" value="1"/>
</dbReference>
<evidence type="ECO:0000256" key="2">
    <source>
        <dbReference type="ARBA" id="ARBA00022982"/>
    </source>
</evidence>
<name>A0A2Z5VKK5_CHAMQ</name>
<dbReference type="InterPro" id="IPR017937">
    <property type="entry name" value="Thioredoxin_CS"/>
</dbReference>
<dbReference type="PRINTS" id="PR00421">
    <property type="entry name" value="THIOREDOXIN"/>
</dbReference>
<proteinExistence type="evidence at transcript level"/>
<dbReference type="InterPro" id="IPR005746">
    <property type="entry name" value="Thioredoxin"/>
</dbReference>
<evidence type="ECO:0000259" key="6">
    <source>
        <dbReference type="PROSITE" id="PS51352"/>
    </source>
</evidence>
<feature type="signal peptide" evidence="5">
    <location>
        <begin position="1"/>
        <end position="20"/>
    </location>
</feature>
<evidence type="ECO:0000313" key="7">
    <source>
        <dbReference type="EMBL" id="BBB37587.1"/>
    </source>
</evidence>
<dbReference type="GO" id="GO:0015035">
    <property type="term" value="F:protein-disulfide reductase activity"/>
    <property type="evidence" value="ECO:0007669"/>
    <property type="project" value="InterPro"/>
</dbReference>
<dbReference type="InterPro" id="IPR036249">
    <property type="entry name" value="Thioredoxin-like_sf"/>
</dbReference>
<evidence type="ECO:0000256" key="3">
    <source>
        <dbReference type="ARBA" id="ARBA00023157"/>
    </source>
</evidence>
<dbReference type="PANTHER" id="PTHR45663">
    <property type="entry name" value="GEO12009P1"/>
    <property type="match status" value="1"/>
</dbReference>
<accession>A0A2Z5VKK5</accession>
<sequence length="164" mass="18936">MKISPISVLILLFCPIYSVGFSIINPPKVYRNPKRFPSQTKYTMRKRQSGNLKMLDEKLQKFNKWLASNDMPMLVDFYATWCGPCQLMGPVLEEVADKMRGKVKVAKIDTEVNPTVASYYKIKGLPTLVIFNKRGQEIARLEGFYHSYQIIPQVEYYIGGQEEE</sequence>
<dbReference type="CDD" id="cd02947">
    <property type="entry name" value="TRX_family"/>
    <property type="match status" value="1"/>
</dbReference>
<dbReference type="PROSITE" id="PS00194">
    <property type="entry name" value="THIOREDOXIN_1"/>
    <property type="match status" value="1"/>
</dbReference>
<keyword evidence="4" id="KW-0676">Redox-active center</keyword>
<dbReference type="PANTHER" id="PTHR45663:SF15">
    <property type="entry name" value="THIOREDOXIN Y1, CHLOROPLASTIC"/>
    <property type="match status" value="1"/>
</dbReference>
<dbReference type="Pfam" id="PF00085">
    <property type="entry name" value="Thioredoxin"/>
    <property type="match status" value="1"/>
</dbReference>